<dbReference type="Pfam" id="PF03749">
    <property type="entry name" value="SfsA"/>
    <property type="match status" value="1"/>
</dbReference>
<dbReference type="PANTHER" id="PTHR30545:SF3">
    <property type="entry name" value="SUGAR FERMENTATION STIMULATION PROTEIN C-TERMINAL DOMAIN-CONTAINING PROTEIN"/>
    <property type="match status" value="1"/>
</dbReference>
<evidence type="ECO:0000259" key="1">
    <source>
        <dbReference type="Pfam" id="PF03749"/>
    </source>
</evidence>
<sequence>MLQLEELIEGIVIKRPSKFIKTPYVADVLLNKNSEIEKKEVIAHSASLGCCGLADANAQVLMSAMPPSKTKNPLKCSHRIYLSVCKEGANEEIIGIYPKLAENLAEAALNQNLLSSLKNLKTWRRETTIKVADLGVDSRFDFSGIDENGVPFIMEIKNVPLADYEDVSTKDRKKMSFEGRDFNSKVAYFPDGYRKKSTDPVSPRALKHIRELEAIHTSNPKIRCILCFVIQRADVNRFTTSIVDPEYKAAVKKAHDSGVEILTMVVKWYRDGSAQFIRDDLPILL</sequence>
<dbReference type="InterPro" id="IPR040452">
    <property type="entry name" value="SfsA_C"/>
</dbReference>
<reference evidence="2" key="1">
    <citation type="journal article" date="2020" name="Nature">
        <title>Giant virus diversity and host interactions through global metagenomics.</title>
        <authorList>
            <person name="Schulz F."/>
            <person name="Roux S."/>
            <person name="Paez-Espino D."/>
            <person name="Jungbluth S."/>
            <person name="Walsh D.A."/>
            <person name="Denef V.J."/>
            <person name="McMahon K.D."/>
            <person name="Konstantinidis K.T."/>
            <person name="Eloe-Fadrosh E.A."/>
            <person name="Kyrpides N.C."/>
            <person name="Woyke T."/>
        </authorList>
    </citation>
    <scope>NUCLEOTIDE SEQUENCE</scope>
    <source>
        <strain evidence="2">GVMAG-M-3300023179-91</strain>
    </source>
</reference>
<dbReference type="EMBL" id="MN739930">
    <property type="protein sequence ID" value="QHT78358.1"/>
    <property type="molecule type" value="Genomic_DNA"/>
</dbReference>
<dbReference type="GO" id="GO:0003677">
    <property type="term" value="F:DNA binding"/>
    <property type="evidence" value="ECO:0007669"/>
    <property type="project" value="InterPro"/>
</dbReference>
<protein>
    <recommendedName>
        <fullName evidence="1">Sugar fermentation stimulation protein C-terminal domain-containing protein</fullName>
    </recommendedName>
</protein>
<dbReference type="Gene3D" id="3.40.1350.60">
    <property type="match status" value="1"/>
</dbReference>
<proteinExistence type="predicted"/>
<evidence type="ECO:0000313" key="2">
    <source>
        <dbReference type="EMBL" id="QHT78358.1"/>
    </source>
</evidence>
<dbReference type="AlphaFoldDB" id="A0A6C0HCP3"/>
<feature type="domain" description="Sugar fermentation stimulation protein C-terminal" evidence="1">
    <location>
        <begin position="100"/>
        <end position="268"/>
    </location>
</feature>
<name>A0A6C0HCP3_9ZZZZ</name>
<organism evidence="2">
    <name type="scientific">viral metagenome</name>
    <dbReference type="NCBI Taxonomy" id="1070528"/>
    <lineage>
        <taxon>unclassified sequences</taxon>
        <taxon>metagenomes</taxon>
        <taxon>organismal metagenomes</taxon>
    </lineage>
</organism>
<dbReference type="InterPro" id="IPR005224">
    <property type="entry name" value="SfsA"/>
</dbReference>
<accession>A0A6C0HCP3</accession>
<dbReference type="PANTHER" id="PTHR30545">
    <property type="entry name" value="SUGAR FERMENTATION STIMULATION PROTEIN A"/>
    <property type="match status" value="1"/>
</dbReference>